<dbReference type="Proteomes" id="UP000199564">
    <property type="component" value="Unassembled WGS sequence"/>
</dbReference>
<evidence type="ECO:0000313" key="2">
    <source>
        <dbReference type="Proteomes" id="UP000199564"/>
    </source>
</evidence>
<evidence type="ECO:0000313" key="1">
    <source>
        <dbReference type="EMBL" id="SFO67674.1"/>
    </source>
</evidence>
<proteinExistence type="predicted"/>
<dbReference type="EMBL" id="FOVW01000011">
    <property type="protein sequence ID" value="SFO67674.1"/>
    <property type="molecule type" value="Genomic_DNA"/>
</dbReference>
<name>A0A1I5J467_9BACT</name>
<organism evidence="1 2">
    <name type="scientific">Algoriphagus ornithinivorans</name>
    <dbReference type="NCBI Taxonomy" id="226506"/>
    <lineage>
        <taxon>Bacteria</taxon>
        <taxon>Pseudomonadati</taxon>
        <taxon>Bacteroidota</taxon>
        <taxon>Cytophagia</taxon>
        <taxon>Cytophagales</taxon>
        <taxon>Cyclobacteriaceae</taxon>
        <taxon>Algoriphagus</taxon>
    </lineage>
</organism>
<keyword evidence="2" id="KW-1185">Reference proteome</keyword>
<gene>
    <name evidence="1" type="ORF">SAMN04488519_11170</name>
</gene>
<accession>A0A1I5J467</accession>
<protein>
    <submittedName>
        <fullName evidence="1">Uncharacterized protein</fullName>
    </submittedName>
</protein>
<reference evidence="2" key="1">
    <citation type="submission" date="2016-10" db="EMBL/GenBank/DDBJ databases">
        <authorList>
            <person name="Varghese N."/>
            <person name="Submissions S."/>
        </authorList>
    </citation>
    <scope>NUCLEOTIDE SEQUENCE [LARGE SCALE GENOMIC DNA]</scope>
    <source>
        <strain evidence="2">DSM 15282</strain>
    </source>
</reference>
<dbReference type="AlphaFoldDB" id="A0A1I5J467"/>
<sequence length="94" mass="10520">MFSWVSGNNIYFNVKIKHLAGRYLRNSNRIIKNRKQKKASSMGTSLKFNNHQPYFGNNTLSITWTTPFVPAKSAATTVASPIITFPSLIDTVAV</sequence>